<dbReference type="GO" id="GO:0000155">
    <property type="term" value="F:phosphorelay sensor kinase activity"/>
    <property type="evidence" value="ECO:0007669"/>
    <property type="project" value="InterPro"/>
</dbReference>
<evidence type="ECO:0000256" key="6">
    <source>
        <dbReference type="ARBA" id="ARBA00022679"/>
    </source>
</evidence>
<evidence type="ECO:0000256" key="7">
    <source>
        <dbReference type="ARBA" id="ARBA00022741"/>
    </source>
</evidence>
<dbReference type="GO" id="GO:0005524">
    <property type="term" value="F:ATP binding"/>
    <property type="evidence" value="ECO:0007669"/>
    <property type="project" value="UniProtKB-KW"/>
</dbReference>
<proteinExistence type="predicted"/>
<evidence type="ECO:0000256" key="5">
    <source>
        <dbReference type="ARBA" id="ARBA00022553"/>
    </source>
</evidence>
<feature type="transmembrane region" description="Helical" evidence="12">
    <location>
        <begin position="12"/>
        <end position="33"/>
    </location>
</feature>
<keyword evidence="11 12" id="KW-0472">Membrane</keyword>
<dbReference type="PANTHER" id="PTHR34220">
    <property type="entry name" value="SENSOR HISTIDINE KINASE YPDA"/>
    <property type="match status" value="1"/>
</dbReference>
<dbReference type="InterPro" id="IPR003660">
    <property type="entry name" value="HAMP_dom"/>
</dbReference>
<keyword evidence="12" id="KW-1133">Transmembrane helix</keyword>
<organism evidence="15 16">
    <name type="scientific">Cohnella nanjingensis</name>
    <dbReference type="NCBI Taxonomy" id="1387779"/>
    <lineage>
        <taxon>Bacteria</taxon>
        <taxon>Bacillati</taxon>
        <taxon>Bacillota</taxon>
        <taxon>Bacilli</taxon>
        <taxon>Bacillales</taxon>
        <taxon>Paenibacillaceae</taxon>
        <taxon>Cohnella</taxon>
    </lineage>
</organism>
<dbReference type="EC" id="2.7.13.3" evidence="3"/>
<comment type="caution">
    <text evidence="15">The sequence shown here is derived from an EMBL/GenBank/DDBJ whole genome shotgun (WGS) entry which is preliminary data.</text>
</comment>
<keyword evidence="16" id="KW-1185">Reference proteome</keyword>
<gene>
    <name evidence="15" type="ORF">H7C19_04860</name>
</gene>
<dbReference type="InterPro" id="IPR003594">
    <property type="entry name" value="HATPase_dom"/>
</dbReference>
<name>A0A7X0VDT5_9BACL</name>
<dbReference type="InterPro" id="IPR050640">
    <property type="entry name" value="Bact_2-comp_sensor_kinase"/>
</dbReference>
<keyword evidence="10" id="KW-0902">Two-component regulatory system</keyword>
<evidence type="ECO:0000256" key="2">
    <source>
        <dbReference type="ARBA" id="ARBA00004651"/>
    </source>
</evidence>
<dbReference type="Gene3D" id="6.10.340.10">
    <property type="match status" value="1"/>
</dbReference>
<dbReference type="Gene3D" id="3.30.565.10">
    <property type="entry name" value="Histidine kinase-like ATPase, C-terminal domain"/>
    <property type="match status" value="1"/>
</dbReference>
<evidence type="ECO:0000259" key="13">
    <source>
        <dbReference type="PROSITE" id="PS50109"/>
    </source>
</evidence>
<dbReference type="Proteomes" id="UP000547209">
    <property type="component" value="Unassembled WGS sequence"/>
</dbReference>
<dbReference type="InterPro" id="IPR010559">
    <property type="entry name" value="Sig_transdc_His_kin_internal"/>
</dbReference>
<dbReference type="InterPro" id="IPR005467">
    <property type="entry name" value="His_kinase_dom"/>
</dbReference>
<dbReference type="Pfam" id="PF02518">
    <property type="entry name" value="HATPase_c"/>
    <property type="match status" value="1"/>
</dbReference>
<evidence type="ECO:0000256" key="8">
    <source>
        <dbReference type="ARBA" id="ARBA00022777"/>
    </source>
</evidence>
<dbReference type="EMBL" id="JACJVP010000006">
    <property type="protein sequence ID" value="MBB6670016.1"/>
    <property type="molecule type" value="Genomic_DNA"/>
</dbReference>
<dbReference type="Pfam" id="PF06580">
    <property type="entry name" value="His_kinase"/>
    <property type="match status" value="1"/>
</dbReference>
<feature type="transmembrane region" description="Helical" evidence="12">
    <location>
        <begin position="289"/>
        <end position="313"/>
    </location>
</feature>
<evidence type="ECO:0000256" key="1">
    <source>
        <dbReference type="ARBA" id="ARBA00000085"/>
    </source>
</evidence>
<keyword evidence="4" id="KW-1003">Cell membrane</keyword>
<reference evidence="15 16" key="1">
    <citation type="submission" date="2020-08" db="EMBL/GenBank/DDBJ databases">
        <title>Cohnella phylogeny.</title>
        <authorList>
            <person name="Dunlap C."/>
        </authorList>
    </citation>
    <scope>NUCLEOTIDE SEQUENCE [LARGE SCALE GENOMIC DNA]</scope>
    <source>
        <strain evidence="15 16">DSM 28246</strain>
    </source>
</reference>
<evidence type="ECO:0000313" key="15">
    <source>
        <dbReference type="EMBL" id="MBB6670016.1"/>
    </source>
</evidence>
<dbReference type="SUPFAM" id="SSF158472">
    <property type="entry name" value="HAMP domain-like"/>
    <property type="match status" value="1"/>
</dbReference>
<keyword evidence="8 15" id="KW-0418">Kinase</keyword>
<dbReference type="InterPro" id="IPR036890">
    <property type="entry name" value="HATPase_C_sf"/>
</dbReference>
<evidence type="ECO:0000259" key="14">
    <source>
        <dbReference type="PROSITE" id="PS50885"/>
    </source>
</evidence>
<keyword evidence="5" id="KW-0597">Phosphoprotein</keyword>
<dbReference type="PANTHER" id="PTHR34220:SF7">
    <property type="entry name" value="SENSOR HISTIDINE KINASE YPDA"/>
    <property type="match status" value="1"/>
</dbReference>
<accession>A0A7X0VDT5</accession>
<keyword evidence="9" id="KW-0067">ATP-binding</keyword>
<dbReference type="PROSITE" id="PS50109">
    <property type="entry name" value="HIS_KIN"/>
    <property type="match status" value="1"/>
</dbReference>
<dbReference type="AlphaFoldDB" id="A0A7X0VDT5"/>
<evidence type="ECO:0000256" key="3">
    <source>
        <dbReference type="ARBA" id="ARBA00012438"/>
    </source>
</evidence>
<feature type="domain" description="HAMP" evidence="14">
    <location>
        <begin position="311"/>
        <end position="363"/>
    </location>
</feature>
<evidence type="ECO:0000256" key="4">
    <source>
        <dbReference type="ARBA" id="ARBA00022475"/>
    </source>
</evidence>
<protein>
    <recommendedName>
        <fullName evidence="3">histidine kinase</fullName>
        <ecNumber evidence="3">2.7.13.3</ecNumber>
    </recommendedName>
</protein>
<dbReference type="GO" id="GO:0005886">
    <property type="term" value="C:plasma membrane"/>
    <property type="evidence" value="ECO:0007669"/>
    <property type="project" value="UniProtKB-SubCell"/>
</dbReference>
<comment type="subcellular location">
    <subcellularLocation>
        <location evidence="2">Cell membrane</location>
        <topology evidence="2">Multi-pass membrane protein</topology>
    </subcellularLocation>
</comment>
<sequence>MLRAIFQRSSIFPKLVATFTIVIIPLFALSLILNELGKMEVQSRISASMKDKISYEFLSLEQELQRIANTQKQLVNDGEVLDLGSSIFLLSDYQRTKKINDLHDKLQLWKDASPLIRNVSVYIPSSDRIVTTGTVTDMAANQVAMKQIAAAIYKGGYPITQWNNRMYLSMTFPNRQSARDIANRPPLFINNIELSTEALQQMLSRISQEGGAALYGKSWAVGNKRDQSLLAEIRTKLGDREIRGTPDSSVAVGGQRYFVFSEKSESMDLELLTYIPEKALLGTLQSYRIWFWLLVACSLVIILLFSYGIHLLIQRPLSMLVRLLRNVEEGNFHIVKKQNRKDEFGYLFSQFERTVRKLKQSIDELYVQKIRLQQTELKQLQAQIAPHFLYNSFFILHQLIVSYDNEKAESVSKNLGEYFQYITRNSMDEVALEAEVNHVRSYLEIQNIRFSNRISASFTSLPDKFRTILVPRLVLQPIIENAYQHGLRDVLSGGRLVIDFLDRGDELCIVVEDNGSGMPGDERANLQQKLSAEEVTGESTGLINVHRRLKIKFGNKGGIEVQTGPGGGFVVSVHIPCEENSDVPTADR</sequence>
<evidence type="ECO:0000313" key="16">
    <source>
        <dbReference type="Proteomes" id="UP000547209"/>
    </source>
</evidence>
<keyword evidence="7" id="KW-0547">Nucleotide-binding</keyword>
<keyword evidence="6" id="KW-0808">Transferase</keyword>
<dbReference type="SUPFAM" id="SSF55874">
    <property type="entry name" value="ATPase domain of HSP90 chaperone/DNA topoisomerase II/histidine kinase"/>
    <property type="match status" value="1"/>
</dbReference>
<evidence type="ECO:0000256" key="12">
    <source>
        <dbReference type="SAM" id="Phobius"/>
    </source>
</evidence>
<dbReference type="PROSITE" id="PS50885">
    <property type="entry name" value="HAMP"/>
    <property type="match status" value="1"/>
</dbReference>
<feature type="domain" description="Histidine kinase" evidence="13">
    <location>
        <begin position="474"/>
        <end position="579"/>
    </location>
</feature>
<evidence type="ECO:0000256" key="10">
    <source>
        <dbReference type="ARBA" id="ARBA00023012"/>
    </source>
</evidence>
<evidence type="ECO:0000256" key="11">
    <source>
        <dbReference type="ARBA" id="ARBA00023136"/>
    </source>
</evidence>
<evidence type="ECO:0000256" key="9">
    <source>
        <dbReference type="ARBA" id="ARBA00022840"/>
    </source>
</evidence>
<comment type="catalytic activity">
    <reaction evidence="1">
        <text>ATP + protein L-histidine = ADP + protein N-phospho-L-histidine.</text>
        <dbReference type="EC" id="2.7.13.3"/>
    </reaction>
</comment>
<keyword evidence="12" id="KW-0812">Transmembrane</keyword>